<name>A0AAV9DLC3_ACOCL</name>
<dbReference type="Proteomes" id="UP001180020">
    <property type="component" value="Unassembled WGS sequence"/>
</dbReference>
<evidence type="ECO:0000313" key="1">
    <source>
        <dbReference type="EMBL" id="KAK1301710.1"/>
    </source>
</evidence>
<reference evidence="1" key="2">
    <citation type="submission" date="2023-06" db="EMBL/GenBank/DDBJ databases">
        <authorList>
            <person name="Ma L."/>
            <person name="Liu K.-W."/>
            <person name="Li Z."/>
            <person name="Hsiao Y.-Y."/>
            <person name="Qi Y."/>
            <person name="Fu T."/>
            <person name="Tang G."/>
            <person name="Zhang D."/>
            <person name="Sun W.-H."/>
            <person name="Liu D.-K."/>
            <person name="Li Y."/>
            <person name="Chen G.-Z."/>
            <person name="Liu X.-D."/>
            <person name="Liao X.-Y."/>
            <person name="Jiang Y.-T."/>
            <person name="Yu X."/>
            <person name="Hao Y."/>
            <person name="Huang J."/>
            <person name="Zhao X.-W."/>
            <person name="Ke S."/>
            <person name="Chen Y.-Y."/>
            <person name="Wu W.-L."/>
            <person name="Hsu J.-L."/>
            <person name="Lin Y.-F."/>
            <person name="Huang M.-D."/>
            <person name="Li C.-Y."/>
            <person name="Huang L."/>
            <person name="Wang Z.-W."/>
            <person name="Zhao X."/>
            <person name="Zhong W.-Y."/>
            <person name="Peng D.-H."/>
            <person name="Ahmad S."/>
            <person name="Lan S."/>
            <person name="Zhang J.-S."/>
            <person name="Tsai W.-C."/>
            <person name="Van De Peer Y."/>
            <person name="Liu Z.-J."/>
        </authorList>
    </citation>
    <scope>NUCLEOTIDE SEQUENCE</scope>
    <source>
        <strain evidence="1">CP</strain>
        <tissue evidence="1">Leaves</tissue>
    </source>
</reference>
<gene>
    <name evidence="1" type="ORF">QJS10_CPB12g00597</name>
</gene>
<dbReference type="EMBL" id="JAUJYO010000012">
    <property type="protein sequence ID" value="KAK1301710.1"/>
    <property type="molecule type" value="Genomic_DNA"/>
</dbReference>
<organism evidence="1 2">
    <name type="scientific">Acorus calamus</name>
    <name type="common">Sweet flag</name>
    <dbReference type="NCBI Taxonomy" id="4465"/>
    <lineage>
        <taxon>Eukaryota</taxon>
        <taxon>Viridiplantae</taxon>
        <taxon>Streptophyta</taxon>
        <taxon>Embryophyta</taxon>
        <taxon>Tracheophyta</taxon>
        <taxon>Spermatophyta</taxon>
        <taxon>Magnoliopsida</taxon>
        <taxon>Liliopsida</taxon>
        <taxon>Acoraceae</taxon>
        <taxon>Acorus</taxon>
    </lineage>
</organism>
<comment type="caution">
    <text evidence="1">The sequence shown here is derived from an EMBL/GenBank/DDBJ whole genome shotgun (WGS) entry which is preliminary data.</text>
</comment>
<evidence type="ECO:0000313" key="2">
    <source>
        <dbReference type="Proteomes" id="UP001180020"/>
    </source>
</evidence>
<accession>A0AAV9DLC3</accession>
<protein>
    <submittedName>
        <fullName evidence="1">Uncharacterized protein</fullName>
    </submittedName>
</protein>
<sequence>MDEETIFKVTFVHDGCWKEDKSSNGLKYVEGRLFTEKLDADADKISSRKNVAPAPSISHATISYLDFEGVDMQDFQEETECEDDEIHVVDDLFGRREERLLLESEENEPKTDKELEDIVLIIHRTLEFGASKLKNEIQNKYNLTLPYSRVLKARGKAIELVY</sequence>
<proteinExistence type="predicted"/>
<dbReference type="AlphaFoldDB" id="A0AAV9DLC3"/>
<reference evidence="1" key="1">
    <citation type="journal article" date="2023" name="Nat. Commun.">
        <title>Diploid and tetraploid genomes of Acorus and the evolution of monocots.</title>
        <authorList>
            <person name="Ma L."/>
            <person name="Liu K.W."/>
            <person name="Li Z."/>
            <person name="Hsiao Y.Y."/>
            <person name="Qi Y."/>
            <person name="Fu T."/>
            <person name="Tang G.D."/>
            <person name="Zhang D."/>
            <person name="Sun W.H."/>
            <person name="Liu D.K."/>
            <person name="Li Y."/>
            <person name="Chen G.Z."/>
            <person name="Liu X.D."/>
            <person name="Liao X.Y."/>
            <person name="Jiang Y.T."/>
            <person name="Yu X."/>
            <person name="Hao Y."/>
            <person name="Huang J."/>
            <person name="Zhao X.W."/>
            <person name="Ke S."/>
            <person name="Chen Y.Y."/>
            <person name="Wu W.L."/>
            <person name="Hsu J.L."/>
            <person name="Lin Y.F."/>
            <person name="Huang M.D."/>
            <person name="Li C.Y."/>
            <person name="Huang L."/>
            <person name="Wang Z.W."/>
            <person name="Zhao X."/>
            <person name="Zhong W.Y."/>
            <person name="Peng D.H."/>
            <person name="Ahmad S."/>
            <person name="Lan S."/>
            <person name="Zhang J.S."/>
            <person name="Tsai W.C."/>
            <person name="Van de Peer Y."/>
            <person name="Liu Z.J."/>
        </authorList>
    </citation>
    <scope>NUCLEOTIDE SEQUENCE</scope>
    <source>
        <strain evidence="1">CP</strain>
    </source>
</reference>
<keyword evidence="2" id="KW-1185">Reference proteome</keyword>